<dbReference type="InterPro" id="IPR013783">
    <property type="entry name" value="Ig-like_fold"/>
</dbReference>
<comment type="caution">
    <text evidence="3">The sequence shown here is derived from an EMBL/GenBank/DDBJ whole genome shotgun (WGS) entry which is preliminary data.</text>
</comment>
<keyword evidence="2" id="KW-1133">Transmembrane helix</keyword>
<evidence type="ECO:0000313" key="3">
    <source>
        <dbReference type="EMBL" id="MCU4741590.1"/>
    </source>
</evidence>
<evidence type="ECO:0000256" key="1">
    <source>
        <dbReference type="SAM" id="MobiDB-lite"/>
    </source>
</evidence>
<accession>A0AAP3E1Q2</accession>
<protein>
    <recommendedName>
        <fullName evidence="5">CARDB domain-containing protein</fullName>
    </recommendedName>
</protein>
<name>A0AAP3E1Q2_9EURY</name>
<dbReference type="AlphaFoldDB" id="A0AAP3E1Q2"/>
<gene>
    <name evidence="3" type="ORF">OB960_09265</name>
</gene>
<dbReference type="Gene3D" id="2.60.40.10">
    <property type="entry name" value="Immunoglobulins"/>
    <property type="match status" value="1"/>
</dbReference>
<feature type="compositionally biased region" description="Acidic residues" evidence="1">
    <location>
        <begin position="457"/>
        <end position="468"/>
    </location>
</feature>
<evidence type="ECO:0000256" key="2">
    <source>
        <dbReference type="SAM" id="Phobius"/>
    </source>
</evidence>
<feature type="compositionally biased region" description="Acidic residues" evidence="1">
    <location>
        <begin position="476"/>
        <end position="489"/>
    </location>
</feature>
<dbReference type="Proteomes" id="UP001321018">
    <property type="component" value="Unassembled WGS sequence"/>
</dbReference>
<dbReference type="EMBL" id="JAOPKA010000004">
    <property type="protein sequence ID" value="MCU4741590.1"/>
    <property type="molecule type" value="Genomic_DNA"/>
</dbReference>
<dbReference type="RefSeq" id="WP_338003426.1">
    <property type="nucleotide sequence ID" value="NZ_JAOPKA010000004.1"/>
</dbReference>
<evidence type="ECO:0008006" key="5">
    <source>
        <dbReference type="Google" id="ProtNLM"/>
    </source>
</evidence>
<feature type="region of interest" description="Disordered" evidence="1">
    <location>
        <begin position="335"/>
        <end position="363"/>
    </location>
</feature>
<proteinExistence type="predicted"/>
<organism evidence="3 4">
    <name type="scientific">Natronoglomus mannanivorans</name>
    <dbReference type="NCBI Taxonomy" id="2979990"/>
    <lineage>
        <taxon>Archaea</taxon>
        <taxon>Methanobacteriati</taxon>
        <taxon>Methanobacteriota</taxon>
        <taxon>Stenosarchaea group</taxon>
        <taxon>Halobacteria</taxon>
        <taxon>Halobacteriales</taxon>
        <taxon>Natrialbaceae</taxon>
        <taxon>Natronoglomus</taxon>
    </lineage>
</organism>
<keyword evidence="2" id="KW-0472">Membrane</keyword>
<feature type="region of interest" description="Disordered" evidence="1">
    <location>
        <begin position="457"/>
        <end position="489"/>
    </location>
</feature>
<feature type="transmembrane region" description="Helical" evidence="2">
    <location>
        <begin position="490"/>
        <end position="509"/>
    </location>
</feature>
<keyword evidence="2" id="KW-0812">Transmembrane</keyword>
<evidence type="ECO:0000313" key="4">
    <source>
        <dbReference type="Proteomes" id="UP001321018"/>
    </source>
</evidence>
<reference evidence="3" key="1">
    <citation type="submission" date="2022-09" db="EMBL/GenBank/DDBJ databases">
        <title>Enrichment on poylsaccharides allowed isolation of novel metabolic and taxonomic groups of Haloarchaea.</title>
        <authorList>
            <person name="Sorokin D.Y."/>
            <person name="Elcheninov A.G."/>
            <person name="Khizhniak T.V."/>
            <person name="Kolganova T.V."/>
            <person name="Kublanov I.V."/>
        </authorList>
    </citation>
    <scope>NUCLEOTIDE SEQUENCE</scope>
    <source>
        <strain evidence="3">AArc-xg1-1</strain>
    </source>
</reference>
<feature type="compositionally biased region" description="Acidic residues" evidence="1">
    <location>
        <begin position="347"/>
        <end position="363"/>
    </location>
</feature>
<sequence>MIRTNERSRRHTRSRLRWRYALVLALVVIGLLFGVAALAAAQVGAATAVADVTDSSVDVTILESQSVQAGTTTNATVVAEGAENGISTYEVTVTSSDASVATLDDVEVHAGDGDNAPLTEVERADDGSELTVTVALLDATHEPADEIELFDVAVAGQAVGEADLDVVAVRELTDLDVDEYDVGHRGGAAVTVTDLEGAFAVTGPEQIDEGQDVNATVSMTGADGGLSAYEFTLAANESDVVTLHNVSVHAEGADGPMVATDVSENGSTMTVTVALLDAVHEPAAEIDLLDVTLTGQTEGTVELAVTDVGDVASLDHRQYVVENADGLVVDVAGAPGGGFLPPPAPEDASESESEGEGEGDDPAAFELGAIDVPDEVVAGENVSVGVPVENVGGDAGTVTGSVSLDGTVYETAAVEIDGGSTDVVAVDVTAPATPDEYELVVQIADDESVTTLTVVEAEVDDSADDGESTDASTDSPTDDEGGTESGDDDMAGFGIIAALGAILAIGLSLRQRRGA</sequence>